<proteinExistence type="predicted"/>
<organism evidence="1 2">
    <name type="scientific">Chryseobacterium gotjawalense</name>
    <dbReference type="NCBI Taxonomy" id="3042315"/>
    <lineage>
        <taxon>Bacteria</taxon>
        <taxon>Pseudomonadati</taxon>
        <taxon>Bacteroidota</taxon>
        <taxon>Flavobacteriia</taxon>
        <taxon>Flavobacteriales</taxon>
        <taxon>Weeksellaceae</taxon>
        <taxon>Chryseobacterium group</taxon>
        <taxon>Chryseobacterium</taxon>
    </lineage>
</organism>
<reference evidence="1 2" key="1">
    <citation type="submission" date="2023-05" db="EMBL/GenBank/DDBJ databases">
        <title>Genomic insight into Chryseobacterium sp. wdc7 isolated forest soil (Gotjawal).</title>
        <authorList>
            <person name="Park S.-J."/>
        </authorList>
    </citation>
    <scope>NUCLEOTIDE SEQUENCE [LARGE SCALE GENOMIC DNA]</scope>
    <source>
        <strain evidence="2">wdc7</strain>
    </source>
</reference>
<name>A0ABY8RHS4_9FLAO</name>
<gene>
    <name evidence="1" type="ORF">QGN23_06295</name>
</gene>
<evidence type="ECO:0000313" key="1">
    <source>
        <dbReference type="EMBL" id="WHF52887.1"/>
    </source>
</evidence>
<dbReference type="RefSeq" id="WP_282906145.1">
    <property type="nucleotide sequence ID" value="NZ_CP124855.1"/>
</dbReference>
<sequence>MFPKINPAETSAWEALIVHQTQMKKVQLKDLFKNDSHLKMVKYRF</sequence>
<protein>
    <submittedName>
        <fullName evidence="1">Uncharacterized protein</fullName>
    </submittedName>
</protein>
<evidence type="ECO:0000313" key="2">
    <source>
        <dbReference type="Proteomes" id="UP001241656"/>
    </source>
</evidence>
<accession>A0ABY8RHS4</accession>
<keyword evidence="2" id="KW-1185">Reference proteome</keyword>
<dbReference type="EMBL" id="CP124855">
    <property type="protein sequence ID" value="WHF52887.1"/>
    <property type="molecule type" value="Genomic_DNA"/>
</dbReference>
<dbReference type="Proteomes" id="UP001241656">
    <property type="component" value="Chromosome"/>
</dbReference>